<keyword evidence="1" id="KW-0472">Membrane</keyword>
<keyword evidence="1" id="KW-0812">Transmembrane</keyword>
<dbReference type="AlphaFoldDB" id="A0A5C7G7X1"/>
<proteinExistence type="predicted"/>
<evidence type="ECO:0000259" key="2">
    <source>
        <dbReference type="Pfam" id="PF04235"/>
    </source>
</evidence>
<feature type="transmembrane region" description="Helical" evidence="1">
    <location>
        <begin position="305"/>
        <end position="322"/>
    </location>
</feature>
<dbReference type="InterPro" id="IPR007349">
    <property type="entry name" value="DUF418"/>
</dbReference>
<dbReference type="Proteomes" id="UP000321413">
    <property type="component" value="Unassembled WGS sequence"/>
</dbReference>
<sequence length="423" mass="46598">MICTSWCCDDSVNIYNWAFTPGVSMPPSSSRISLVDALRGFAILAIMLLHNIERFDLYGTPAWTPAWLAALDKGIWSAAFFLFGGKAYAIFAFLFGFTFALQFDKRAALGQDFRPRFVWRMFLLLCFGLVNSLFYHGDILSIYAVLAMSLLPVARLGNRALLIVATILLLQPLAWLDLFHALPAAATTLADPASWAHFSAANVYLMHGTLLDVWIGNLTNGKTAAILWSWENGRILQIPALLMLGMLACRTRLFDTAHDAAARWRRIGLGALLAFTLLFLASKSLDGWIAAEGVRRPLQVIVTSWSNLAFATLLVASFVALYTRKAGAGLLSRLAPMGRMSLTSYIAQSLIGTTLYYGFGLGLYQFTGAGICLAIGIALATMQIRWSSWWLQRHAQGPLESLWHRATWIGQRPAAPSAQAGRH</sequence>
<feature type="domain" description="DUF418" evidence="2">
    <location>
        <begin position="249"/>
        <end position="409"/>
    </location>
</feature>
<organism evidence="3 4">
    <name type="scientific">Massilia arenae</name>
    <dbReference type="NCBI Taxonomy" id="2603288"/>
    <lineage>
        <taxon>Bacteria</taxon>
        <taxon>Pseudomonadati</taxon>
        <taxon>Pseudomonadota</taxon>
        <taxon>Betaproteobacteria</taxon>
        <taxon>Burkholderiales</taxon>
        <taxon>Oxalobacteraceae</taxon>
        <taxon>Telluria group</taxon>
        <taxon>Massilia</taxon>
    </lineage>
</organism>
<comment type="caution">
    <text evidence="3">The sequence shown here is derived from an EMBL/GenBank/DDBJ whole genome shotgun (WGS) entry which is preliminary data.</text>
</comment>
<dbReference type="Pfam" id="PF04235">
    <property type="entry name" value="DUF418"/>
    <property type="match status" value="1"/>
</dbReference>
<keyword evidence="4" id="KW-1185">Reference proteome</keyword>
<dbReference type="PANTHER" id="PTHR30590">
    <property type="entry name" value="INNER MEMBRANE PROTEIN"/>
    <property type="match status" value="1"/>
</dbReference>
<keyword evidence="1" id="KW-1133">Transmembrane helix</keyword>
<dbReference type="InterPro" id="IPR052529">
    <property type="entry name" value="Bact_Transport_Assoc"/>
</dbReference>
<dbReference type="EMBL" id="VPFD01000001">
    <property type="protein sequence ID" value="TXG02172.1"/>
    <property type="molecule type" value="Genomic_DNA"/>
</dbReference>
<name>A0A5C7G7X1_9BURK</name>
<feature type="transmembrane region" description="Helical" evidence="1">
    <location>
        <begin position="235"/>
        <end position="254"/>
    </location>
</feature>
<feature type="transmembrane region" description="Helical" evidence="1">
    <location>
        <begin position="365"/>
        <end position="384"/>
    </location>
</feature>
<gene>
    <name evidence="3" type="ORF">FVD38_00065</name>
</gene>
<feature type="transmembrane region" description="Helical" evidence="1">
    <location>
        <begin position="122"/>
        <end position="148"/>
    </location>
</feature>
<feature type="transmembrane region" description="Helical" evidence="1">
    <location>
        <begin position="75"/>
        <end position="101"/>
    </location>
</feature>
<feature type="transmembrane region" description="Helical" evidence="1">
    <location>
        <begin position="342"/>
        <end position="359"/>
    </location>
</feature>
<feature type="transmembrane region" description="Helical" evidence="1">
    <location>
        <begin position="160"/>
        <end position="182"/>
    </location>
</feature>
<evidence type="ECO:0000313" key="3">
    <source>
        <dbReference type="EMBL" id="TXG02172.1"/>
    </source>
</evidence>
<reference evidence="3 4" key="1">
    <citation type="submission" date="2019-08" db="EMBL/GenBank/DDBJ databases">
        <title>Massilia golmudensis sp. nov., isolated from sand in the Qinghai-Tibetan Plateau.</title>
        <authorList>
            <person name="Zhang B."/>
        </authorList>
    </citation>
    <scope>NUCLEOTIDE SEQUENCE [LARGE SCALE GENOMIC DNA]</scope>
    <source>
        <strain evidence="3 4">GEM5</strain>
    </source>
</reference>
<evidence type="ECO:0000256" key="1">
    <source>
        <dbReference type="SAM" id="Phobius"/>
    </source>
</evidence>
<accession>A0A5C7G7X1</accession>
<feature type="transmembrane region" description="Helical" evidence="1">
    <location>
        <begin position="266"/>
        <end position="285"/>
    </location>
</feature>
<dbReference type="PANTHER" id="PTHR30590:SF2">
    <property type="entry name" value="INNER MEMBRANE PROTEIN"/>
    <property type="match status" value="1"/>
</dbReference>
<protein>
    <submittedName>
        <fullName evidence="3">DUF418 domain-containing protein</fullName>
    </submittedName>
</protein>
<evidence type="ECO:0000313" key="4">
    <source>
        <dbReference type="Proteomes" id="UP000321413"/>
    </source>
</evidence>